<reference evidence="2" key="1">
    <citation type="submission" date="2024-06" db="EMBL/GenBank/DDBJ databases">
        <title>Sequencing and assembly of the genome of Dyadobacter sp. strain 676, a symbiont of Cyamopsis tetragonoloba.</title>
        <authorList>
            <person name="Guro P."/>
            <person name="Sazanova A."/>
            <person name="Kuznetsova I."/>
            <person name="Belimov A."/>
            <person name="Safronova V."/>
        </authorList>
    </citation>
    <scope>NUCLEOTIDE SEQUENCE</scope>
    <source>
        <strain evidence="2">676</strain>
    </source>
</reference>
<dbReference type="AlphaFoldDB" id="A0AAU8FMX7"/>
<gene>
    <name evidence="2" type="ORF">ABV298_00195</name>
</gene>
<sequence>MHASAHTATASLLPTDTRVVDFSFEKYAKLKPHSVVIQKRWTTQTTRKQDNANSLLNLDKGAAGQYNGYMSPATKRRVKGIIENFLTAVQLNTSMTFPKSFPSTEVYPTFLTMTLPGKQYHCDKVIKELFGRFMEYLTGSAERGNSGWNVKNYIWVSETQKNGNLHFHVILDRGLPAARIQQEWNRIIERLGYVTRFRNRQNYIYQNGFHVRPDMMRYAIDARRKYCRASSEKFDLRATRKAETRRQREAYEKGIKNGWNNPPTTKIHAIQNIRKLTAYVAKYMTKEPEVVKPALAENEKLVQENGLYYVQTETATPWESFDHETGAPISTEQVTIEKKRIDVKFTTRTMRGRIWGASNSLHVVDLNPYTVAVESFARVTTTTYEYRTVKVSVPKYVTGLFGEPVFAHMEVTEQINPIPTTRSDFDPPVVDQHAARWLEWLEAEHVPKADIERATAKAGEHFAHYGGKVIPLEHPQKDLLRAYSPLLFERYAEHYRAMFCALYPTAPDE</sequence>
<accession>A0AAU8FMX7</accession>
<dbReference type="EMBL" id="CP159289">
    <property type="protein sequence ID" value="XCH24888.1"/>
    <property type="molecule type" value="Genomic_DNA"/>
</dbReference>
<dbReference type="RefSeq" id="WP_353720195.1">
    <property type="nucleotide sequence ID" value="NZ_CP159289.1"/>
</dbReference>
<proteinExistence type="predicted"/>
<evidence type="ECO:0000313" key="2">
    <source>
        <dbReference type="EMBL" id="XCH24888.1"/>
    </source>
</evidence>
<dbReference type="InterPro" id="IPR056906">
    <property type="entry name" value="ORF2/G2P_dom"/>
</dbReference>
<dbReference type="Pfam" id="PF23343">
    <property type="entry name" value="REP_ORF2-G2P"/>
    <property type="match status" value="1"/>
</dbReference>
<name>A0AAU8FMX7_9BACT</name>
<evidence type="ECO:0000259" key="1">
    <source>
        <dbReference type="Pfam" id="PF23343"/>
    </source>
</evidence>
<feature type="domain" description="Replication-associated protein ORF2/G2P" evidence="1">
    <location>
        <begin position="109"/>
        <end position="287"/>
    </location>
</feature>
<organism evidence="2">
    <name type="scientific">Dyadobacter sp. 676</name>
    <dbReference type="NCBI Taxonomy" id="3088362"/>
    <lineage>
        <taxon>Bacteria</taxon>
        <taxon>Pseudomonadati</taxon>
        <taxon>Bacteroidota</taxon>
        <taxon>Cytophagia</taxon>
        <taxon>Cytophagales</taxon>
        <taxon>Spirosomataceae</taxon>
        <taxon>Dyadobacter</taxon>
    </lineage>
</organism>
<protein>
    <recommendedName>
        <fullName evidence="1">Replication-associated protein ORF2/G2P domain-containing protein</fullName>
    </recommendedName>
</protein>